<dbReference type="Proteomes" id="UP000624244">
    <property type="component" value="Unassembled WGS sequence"/>
</dbReference>
<feature type="signal peptide" evidence="1">
    <location>
        <begin position="1"/>
        <end position="16"/>
    </location>
</feature>
<evidence type="ECO:0000256" key="1">
    <source>
        <dbReference type="SAM" id="SignalP"/>
    </source>
</evidence>
<comment type="caution">
    <text evidence="2">The sequence shown here is derived from an EMBL/GenBank/DDBJ whole genome shotgun (WGS) entry which is preliminary data.</text>
</comment>
<protein>
    <submittedName>
        <fullName evidence="2">Uncharacterized protein</fullName>
    </submittedName>
</protein>
<evidence type="ECO:0000313" key="3">
    <source>
        <dbReference type="Proteomes" id="UP000624244"/>
    </source>
</evidence>
<gene>
    <name evidence="2" type="ORF">GGP41_002218</name>
</gene>
<evidence type="ECO:0000313" key="2">
    <source>
        <dbReference type="EMBL" id="KAF5843999.1"/>
    </source>
</evidence>
<feature type="chain" id="PRO_5034585789" evidence="1">
    <location>
        <begin position="17"/>
        <end position="104"/>
    </location>
</feature>
<dbReference type="EMBL" id="WNKQ01000037">
    <property type="protein sequence ID" value="KAF5843999.1"/>
    <property type="molecule type" value="Genomic_DNA"/>
</dbReference>
<proteinExistence type="predicted"/>
<dbReference type="AlphaFoldDB" id="A0A8H5Z8M9"/>
<organism evidence="2 3">
    <name type="scientific">Cochliobolus sativus</name>
    <name type="common">Common root rot and spot blotch fungus</name>
    <name type="synonym">Bipolaris sorokiniana</name>
    <dbReference type="NCBI Taxonomy" id="45130"/>
    <lineage>
        <taxon>Eukaryota</taxon>
        <taxon>Fungi</taxon>
        <taxon>Dikarya</taxon>
        <taxon>Ascomycota</taxon>
        <taxon>Pezizomycotina</taxon>
        <taxon>Dothideomycetes</taxon>
        <taxon>Pleosporomycetidae</taxon>
        <taxon>Pleosporales</taxon>
        <taxon>Pleosporineae</taxon>
        <taxon>Pleosporaceae</taxon>
        <taxon>Bipolaris</taxon>
    </lineage>
</organism>
<sequence length="104" mass="12285">MIHLYYLLRTVTLISAWMGTPTMWKRETLKLENGADPDINRTPIVTPLKRTLFLQTLEGLNVQHVTWDMLSEKAPEWWELNLRIAKLVELQREHDAEFQSLLRA</sequence>
<reference evidence="2" key="1">
    <citation type="submission" date="2019-11" db="EMBL/GenBank/DDBJ databases">
        <title>Bipolaris sorokiniana Genome sequencing.</title>
        <authorList>
            <person name="Wang H."/>
        </authorList>
    </citation>
    <scope>NUCLEOTIDE SEQUENCE</scope>
</reference>
<accession>A0A8H5Z8M9</accession>
<keyword evidence="1" id="KW-0732">Signal</keyword>
<name>A0A8H5Z8M9_COCSA</name>